<evidence type="ECO:0000256" key="2">
    <source>
        <dbReference type="ARBA" id="ARBA00022630"/>
    </source>
</evidence>
<name>A0A1H2YY19_9RHOB</name>
<dbReference type="Pfam" id="PF00724">
    <property type="entry name" value="Oxidored_FMN"/>
    <property type="match status" value="1"/>
</dbReference>
<dbReference type="SUPFAM" id="SSF51395">
    <property type="entry name" value="FMN-linked oxidoreductases"/>
    <property type="match status" value="1"/>
</dbReference>
<protein>
    <submittedName>
        <fullName evidence="7">2,4-dienoyl-CoA reductase</fullName>
    </submittedName>
</protein>
<dbReference type="InterPro" id="IPR001155">
    <property type="entry name" value="OxRdtase_FMN_N"/>
</dbReference>
<dbReference type="OrthoDB" id="9784632at2"/>
<reference evidence="7 8" key="1">
    <citation type="submission" date="2016-10" db="EMBL/GenBank/DDBJ databases">
        <authorList>
            <person name="de Groot N.N."/>
        </authorList>
    </citation>
    <scope>NUCLEOTIDE SEQUENCE [LARGE SCALE GENOMIC DNA]</scope>
    <source>
        <strain evidence="7 8">CGMCC 1.8894</strain>
    </source>
</reference>
<feature type="domain" description="NADH:flavin oxidoreductase/NADH oxidase N-terminal" evidence="6">
    <location>
        <begin position="4"/>
        <end position="339"/>
    </location>
</feature>
<dbReference type="GO" id="GO:0003959">
    <property type="term" value="F:NADPH dehydrogenase activity"/>
    <property type="evidence" value="ECO:0007669"/>
    <property type="project" value="InterPro"/>
</dbReference>
<keyword evidence="3" id="KW-0288">FMN</keyword>
<sequence length="368" mass="39579">MSASLFSPLRLREVELSNRVVVAPMCQYMAQDGVPQDWHLVHLGQYAQSNFGLIIAEATGVSPEGRITPGCTGLYSDAAEAAFARIISFARSVGNSMMGVQLSHAGRKASTATPWDGAGTLVDGAWQTVAPSNVPYLPGWPEPTALDATGMAQIKADFVAATRRAARAGFDLVELHAAHGYLLHEFLSPITNQRTDAYGGSLENRMRFVLEIFEAVRAEFPAERPVILRLSATDWIEGGWHVADAVILSRELAALGCDMIHVSSGGLDQRQQIVPGAGYQVAFSQAIRAEADIPTIAVGQITQAIQAETILRTGQADAIALARGALWNPRWAWHAAAELGQEVTMPAPYARCNPALRGKPFVTRKALK</sequence>
<dbReference type="AlphaFoldDB" id="A0A1H2YY19"/>
<proteinExistence type="predicted"/>
<dbReference type="EMBL" id="FNOM01000005">
    <property type="protein sequence ID" value="SDX09955.1"/>
    <property type="molecule type" value="Genomic_DNA"/>
</dbReference>
<dbReference type="RefSeq" id="WP_092888724.1">
    <property type="nucleotide sequence ID" value="NZ_CP061502.1"/>
</dbReference>
<dbReference type="Gene3D" id="3.20.20.70">
    <property type="entry name" value="Aldolase class I"/>
    <property type="match status" value="1"/>
</dbReference>
<keyword evidence="2" id="KW-0285">Flavoprotein</keyword>
<dbReference type="InterPro" id="IPR044152">
    <property type="entry name" value="YqjM-like"/>
</dbReference>
<dbReference type="GO" id="GO:0010181">
    <property type="term" value="F:FMN binding"/>
    <property type="evidence" value="ECO:0007669"/>
    <property type="project" value="InterPro"/>
</dbReference>
<gene>
    <name evidence="7" type="ORF">SAMN04488238_105176</name>
</gene>
<dbReference type="PANTHER" id="PTHR43303">
    <property type="entry name" value="NADPH DEHYDROGENASE C23G7.10C-RELATED"/>
    <property type="match status" value="1"/>
</dbReference>
<dbReference type="Proteomes" id="UP000198539">
    <property type="component" value="Unassembled WGS sequence"/>
</dbReference>
<evidence type="ECO:0000259" key="6">
    <source>
        <dbReference type="Pfam" id="PF00724"/>
    </source>
</evidence>
<organism evidence="7 8">
    <name type="scientific">Roseicitreum antarcticum</name>
    <dbReference type="NCBI Taxonomy" id="564137"/>
    <lineage>
        <taxon>Bacteria</taxon>
        <taxon>Pseudomonadati</taxon>
        <taxon>Pseudomonadota</taxon>
        <taxon>Alphaproteobacteria</taxon>
        <taxon>Rhodobacterales</taxon>
        <taxon>Paracoccaceae</taxon>
        <taxon>Roseicitreum</taxon>
    </lineage>
</organism>
<evidence type="ECO:0000256" key="4">
    <source>
        <dbReference type="ARBA" id="ARBA00022857"/>
    </source>
</evidence>
<keyword evidence="4" id="KW-0521">NADP</keyword>
<dbReference type="STRING" id="564137.SAMN04488238_105176"/>
<dbReference type="GO" id="GO:0050661">
    <property type="term" value="F:NADP binding"/>
    <property type="evidence" value="ECO:0007669"/>
    <property type="project" value="InterPro"/>
</dbReference>
<comment type="cofactor">
    <cofactor evidence="1">
        <name>FMN</name>
        <dbReference type="ChEBI" id="CHEBI:58210"/>
    </cofactor>
</comment>
<keyword evidence="5" id="KW-0560">Oxidoreductase</keyword>
<accession>A0A1H2YY19</accession>
<evidence type="ECO:0000256" key="5">
    <source>
        <dbReference type="ARBA" id="ARBA00023002"/>
    </source>
</evidence>
<evidence type="ECO:0000256" key="1">
    <source>
        <dbReference type="ARBA" id="ARBA00001917"/>
    </source>
</evidence>
<evidence type="ECO:0000313" key="7">
    <source>
        <dbReference type="EMBL" id="SDX09955.1"/>
    </source>
</evidence>
<evidence type="ECO:0000313" key="8">
    <source>
        <dbReference type="Proteomes" id="UP000198539"/>
    </source>
</evidence>
<dbReference type="InterPro" id="IPR013785">
    <property type="entry name" value="Aldolase_TIM"/>
</dbReference>
<dbReference type="CDD" id="cd02932">
    <property type="entry name" value="OYE_YqiM_FMN"/>
    <property type="match status" value="1"/>
</dbReference>
<dbReference type="PANTHER" id="PTHR43303:SF4">
    <property type="entry name" value="NADPH DEHYDROGENASE C23G7.10C-RELATED"/>
    <property type="match status" value="1"/>
</dbReference>
<evidence type="ECO:0000256" key="3">
    <source>
        <dbReference type="ARBA" id="ARBA00022643"/>
    </source>
</evidence>
<keyword evidence="8" id="KW-1185">Reference proteome</keyword>